<accession>A0ABD5BRA1</accession>
<dbReference type="Pfam" id="PF05944">
    <property type="entry name" value="Phage_term_smal"/>
    <property type="match status" value="1"/>
</dbReference>
<feature type="compositionally biased region" description="Low complexity" evidence="1">
    <location>
        <begin position="220"/>
        <end position="231"/>
    </location>
</feature>
<reference evidence="2 3" key="1">
    <citation type="submission" date="2023-07" db="EMBL/GenBank/DDBJ databases">
        <title>Pathogens genome sequencing project 196.</title>
        <authorList>
            <person name="Cao X."/>
        </authorList>
    </citation>
    <scope>NUCLEOTIDE SEQUENCE [LARGE SCALE GENOMIC DNA]</scope>
    <source>
        <strain evidence="2 3">SM41</strain>
    </source>
</reference>
<feature type="compositionally biased region" description="Polar residues" evidence="1">
    <location>
        <begin position="268"/>
        <end position="285"/>
    </location>
</feature>
<proteinExistence type="predicted"/>
<dbReference type="AlphaFoldDB" id="A0ABD5BRA1"/>
<dbReference type="EMBL" id="JAVIPQ010000435">
    <property type="protein sequence ID" value="MDQ9558884.1"/>
    <property type="molecule type" value="Genomic_DNA"/>
</dbReference>
<sequence>MAARRGEQNTFGDFTAYEQMLHRLRIDKVKLQNIQSDTAKGAVKRNLIAGYQGWVDGALNADTGQADDVLTTVMIWNIDAGNIEEALRIGEYVLRHGLSMPDQYKRTTATALVDEICDPILTAFSRDPRIAPVDQALLLRLDAMTTDEDMPDQVRAKLFKAIGYCQRLQPATCESALAYLQQAITLFNGIGVKRDIENLMRAIKKGATTDGQSDGGTGGDVDNVGDAGSSDANTGPDGGTGNASQNPEPTAKPAAPKKPAAAKKPAASTKTRAGNQNSRSVKTKQ</sequence>
<evidence type="ECO:0000313" key="2">
    <source>
        <dbReference type="EMBL" id="MDQ9558884.1"/>
    </source>
</evidence>
<dbReference type="InterPro" id="IPR010270">
    <property type="entry name" value="Phage_P2_GpM"/>
</dbReference>
<dbReference type="Proteomes" id="UP001234811">
    <property type="component" value="Unassembled WGS sequence"/>
</dbReference>
<gene>
    <name evidence="2" type="primary">gpM</name>
    <name evidence="2" type="ORF">RF091_25680</name>
</gene>
<feature type="compositionally biased region" description="Low complexity" evidence="1">
    <location>
        <begin position="251"/>
        <end position="267"/>
    </location>
</feature>
<organism evidence="2 3">
    <name type="scientific">Serratia marcescens</name>
    <dbReference type="NCBI Taxonomy" id="615"/>
    <lineage>
        <taxon>Bacteria</taxon>
        <taxon>Pseudomonadati</taxon>
        <taxon>Pseudomonadota</taxon>
        <taxon>Gammaproteobacteria</taxon>
        <taxon>Enterobacterales</taxon>
        <taxon>Yersiniaceae</taxon>
        <taxon>Serratia</taxon>
    </lineage>
</organism>
<feature type="region of interest" description="Disordered" evidence="1">
    <location>
        <begin position="207"/>
        <end position="285"/>
    </location>
</feature>
<protein>
    <submittedName>
        <fullName evidence="2">Phage terminase small subunit</fullName>
    </submittedName>
</protein>
<name>A0ABD5BRA1_SERMA</name>
<evidence type="ECO:0000256" key="1">
    <source>
        <dbReference type="SAM" id="MobiDB-lite"/>
    </source>
</evidence>
<comment type="caution">
    <text evidence="2">The sequence shown here is derived from an EMBL/GenBank/DDBJ whole genome shotgun (WGS) entry which is preliminary data.</text>
</comment>
<dbReference type="RefSeq" id="WP_236658253.1">
    <property type="nucleotide sequence ID" value="NZ_CP047685.1"/>
</dbReference>
<evidence type="ECO:0000313" key="3">
    <source>
        <dbReference type="Proteomes" id="UP001234811"/>
    </source>
</evidence>